<accession>A0A9D1V431</accession>
<sequence length="346" mass="38060">MDKKKIFIVVFFLAAMAAAGVGLKMYQADSEPVYEKMDYLHVLFQGEEISALYDDGQKLWVGLKGGLRTIHRETGEPLEVIDDSITLIYASEIGESFDGLIWCGHNDGVSAYTKSGEKVLTFSAPQIPEGRVNAVLPVEDGVWIGCMTGAAFLTKEGGQWQVERVLGTTNGLTEECVSIIRKNGDELWFGMYLCQNEGGLCILKGDEWTYLTMDDGLAHRYVNSLVFLDEDTCLAGVGHTLYGGLNLLKRTPEGWKVTRTWSSAEGLPGNKVRFLFCTRDGRMIITTEMDGMVICERPPDEGAEAITGLYLVQGNGLADNEVKCIAESDACLWLGCKTGLTRMDKT</sequence>
<comment type="caution">
    <text evidence="1">The sequence shown here is derived from an EMBL/GenBank/DDBJ whole genome shotgun (WGS) entry which is preliminary data.</text>
</comment>
<dbReference type="Gene3D" id="2.130.10.10">
    <property type="entry name" value="YVTN repeat-like/Quinoprotein amine dehydrogenase"/>
    <property type="match status" value="2"/>
</dbReference>
<dbReference type="InterPro" id="IPR015943">
    <property type="entry name" value="WD40/YVTN_repeat-like_dom_sf"/>
</dbReference>
<proteinExistence type="predicted"/>
<organism evidence="1 2">
    <name type="scientific">Candidatus Allofournierella pullicola</name>
    <dbReference type="NCBI Taxonomy" id="2838596"/>
    <lineage>
        <taxon>Bacteria</taxon>
        <taxon>Bacillati</taxon>
        <taxon>Bacillota</taxon>
        <taxon>Clostridia</taxon>
        <taxon>Eubacteriales</taxon>
        <taxon>Oscillospiraceae</taxon>
        <taxon>Allofournierella</taxon>
    </lineage>
</organism>
<dbReference type="EMBL" id="DXFW01000020">
    <property type="protein sequence ID" value="HIX05766.1"/>
    <property type="molecule type" value="Genomic_DNA"/>
</dbReference>
<reference evidence="1" key="1">
    <citation type="journal article" date="2021" name="PeerJ">
        <title>Extensive microbial diversity within the chicken gut microbiome revealed by metagenomics and culture.</title>
        <authorList>
            <person name="Gilroy R."/>
            <person name="Ravi A."/>
            <person name="Getino M."/>
            <person name="Pursley I."/>
            <person name="Horton D.L."/>
            <person name="Alikhan N.F."/>
            <person name="Baker D."/>
            <person name="Gharbi K."/>
            <person name="Hall N."/>
            <person name="Watson M."/>
            <person name="Adriaenssens E.M."/>
            <person name="Foster-Nyarko E."/>
            <person name="Jarju S."/>
            <person name="Secka A."/>
            <person name="Antonio M."/>
            <person name="Oren A."/>
            <person name="Chaudhuri R.R."/>
            <person name="La Ragione R."/>
            <person name="Hildebrand F."/>
            <person name="Pallen M.J."/>
        </authorList>
    </citation>
    <scope>NUCLEOTIDE SEQUENCE</scope>
    <source>
        <strain evidence="1">2239</strain>
    </source>
</reference>
<dbReference type="Proteomes" id="UP000824193">
    <property type="component" value="Unassembled WGS sequence"/>
</dbReference>
<evidence type="ECO:0000313" key="2">
    <source>
        <dbReference type="Proteomes" id="UP000824193"/>
    </source>
</evidence>
<dbReference type="AlphaFoldDB" id="A0A9D1V431"/>
<protein>
    <recommendedName>
        <fullName evidence="3">Two component regulator propeller</fullName>
    </recommendedName>
</protein>
<name>A0A9D1V431_9FIRM</name>
<gene>
    <name evidence="1" type="ORF">H9865_06660</name>
</gene>
<dbReference type="InterPro" id="IPR011047">
    <property type="entry name" value="Quinoprotein_ADH-like_sf"/>
</dbReference>
<dbReference type="SUPFAM" id="SSF50998">
    <property type="entry name" value="Quinoprotein alcohol dehydrogenase-like"/>
    <property type="match status" value="1"/>
</dbReference>
<reference evidence="1" key="2">
    <citation type="submission" date="2021-04" db="EMBL/GenBank/DDBJ databases">
        <authorList>
            <person name="Gilroy R."/>
        </authorList>
    </citation>
    <scope>NUCLEOTIDE SEQUENCE</scope>
    <source>
        <strain evidence="1">2239</strain>
    </source>
</reference>
<evidence type="ECO:0008006" key="3">
    <source>
        <dbReference type="Google" id="ProtNLM"/>
    </source>
</evidence>
<evidence type="ECO:0000313" key="1">
    <source>
        <dbReference type="EMBL" id="HIX05766.1"/>
    </source>
</evidence>